<accession>A0ACB7XXK8</accession>
<comment type="caution">
    <text evidence="1">The sequence shown here is derived from an EMBL/GenBank/DDBJ whole genome shotgun (WGS) entry which is preliminary data.</text>
</comment>
<proteinExistence type="predicted"/>
<organism evidence="1 2">
    <name type="scientific">Vaccinium darrowii</name>
    <dbReference type="NCBI Taxonomy" id="229202"/>
    <lineage>
        <taxon>Eukaryota</taxon>
        <taxon>Viridiplantae</taxon>
        <taxon>Streptophyta</taxon>
        <taxon>Embryophyta</taxon>
        <taxon>Tracheophyta</taxon>
        <taxon>Spermatophyta</taxon>
        <taxon>Magnoliopsida</taxon>
        <taxon>eudicotyledons</taxon>
        <taxon>Gunneridae</taxon>
        <taxon>Pentapetalae</taxon>
        <taxon>asterids</taxon>
        <taxon>Ericales</taxon>
        <taxon>Ericaceae</taxon>
        <taxon>Vaccinioideae</taxon>
        <taxon>Vaccinieae</taxon>
        <taxon>Vaccinium</taxon>
    </lineage>
</organism>
<name>A0ACB7XXK8_9ERIC</name>
<evidence type="ECO:0000313" key="1">
    <source>
        <dbReference type="EMBL" id="KAH7845518.1"/>
    </source>
</evidence>
<gene>
    <name evidence="1" type="ORF">Vadar_003056</name>
</gene>
<dbReference type="Proteomes" id="UP000828048">
    <property type="component" value="Chromosome 5"/>
</dbReference>
<evidence type="ECO:0000313" key="2">
    <source>
        <dbReference type="Proteomes" id="UP000828048"/>
    </source>
</evidence>
<protein>
    <submittedName>
        <fullName evidence="1">Uncharacterized protein</fullName>
    </submittedName>
</protein>
<sequence length="426" mass="48476">MKYVERKQEGEIGQKSPTKPYLFQEIDADSGGSKIYHNSQIVNGTIYIIKERIVLTGDSIFYAEVAVPPDLVAFGQWLFDGPPTSTAEELSAWTHLQDQMKQEGMELCRNEARITRSSAVMWRLSAKLETLVYEEEKQKADAATEARLAELALDTKKNTTKGNSHPKLSKKTSKAREKTKDHREVKDPKDTSSESSDKLTVAEEEKEEQPYFPAVAASADELKLQEEELREYFIQEDHDIKLDAASSKELTVAQEEEIEQAQFPIVAIRANANALMLLEDELRANIIKEDRKPEDMLEYKRVSEDKANQMDLVKETTTSRIKRWLFFHKGSKGEERKVHILGDNRELNDFLPLAVDSATKCNRGLPNPNLSDSCSREQKLGLLSWSRNLEMANTACSEKVISQPRLGKWKLNQRSPNERIEVESLS</sequence>
<dbReference type="EMBL" id="CM037155">
    <property type="protein sequence ID" value="KAH7845518.1"/>
    <property type="molecule type" value="Genomic_DNA"/>
</dbReference>
<reference evidence="1 2" key="1">
    <citation type="journal article" date="2021" name="Hortic Res">
        <title>High-quality reference genome and annotation aids understanding of berry development for evergreen blueberry (Vaccinium darrowii).</title>
        <authorList>
            <person name="Yu J."/>
            <person name="Hulse-Kemp A.M."/>
            <person name="Babiker E."/>
            <person name="Staton M."/>
        </authorList>
    </citation>
    <scope>NUCLEOTIDE SEQUENCE [LARGE SCALE GENOMIC DNA]</scope>
    <source>
        <strain evidence="2">cv. NJ 8807/NJ 8810</strain>
        <tissue evidence="1">Young leaf</tissue>
    </source>
</reference>
<keyword evidence="2" id="KW-1185">Reference proteome</keyword>